<comment type="caution">
    <text evidence="2">The sequence shown here is derived from an EMBL/GenBank/DDBJ whole genome shotgun (WGS) entry which is preliminary data.</text>
</comment>
<dbReference type="AlphaFoldDB" id="A0A4Y2BPQ2"/>
<evidence type="ECO:0000313" key="3">
    <source>
        <dbReference type="Proteomes" id="UP000499080"/>
    </source>
</evidence>
<keyword evidence="3" id="KW-1185">Reference proteome</keyword>
<feature type="region of interest" description="Disordered" evidence="1">
    <location>
        <begin position="1"/>
        <end position="27"/>
    </location>
</feature>
<dbReference type="EMBL" id="BGPR01000100">
    <property type="protein sequence ID" value="GBL94180.1"/>
    <property type="molecule type" value="Genomic_DNA"/>
</dbReference>
<evidence type="ECO:0000256" key="1">
    <source>
        <dbReference type="SAM" id="MobiDB-lite"/>
    </source>
</evidence>
<sequence length="97" mass="10979">MTGNGSLRVRSRHEDWRIPGSKSDSTSVYVGPVQAKSDVENQMFSHWWGIESWTQKCRPRHPATAQNQEAISKIIIVDVITGFQINGSLLQQNNRKS</sequence>
<evidence type="ECO:0000313" key="2">
    <source>
        <dbReference type="EMBL" id="GBL94180.1"/>
    </source>
</evidence>
<reference evidence="2 3" key="1">
    <citation type="journal article" date="2019" name="Sci. Rep.">
        <title>Orb-weaving spider Araneus ventricosus genome elucidates the spidroin gene catalogue.</title>
        <authorList>
            <person name="Kono N."/>
            <person name="Nakamura H."/>
            <person name="Ohtoshi R."/>
            <person name="Moran D.A.P."/>
            <person name="Shinohara A."/>
            <person name="Yoshida Y."/>
            <person name="Fujiwara M."/>
            <person name="Mori M."/>
            <person name="Tomita M."/>
            <person name="Arakawa K."/>
        </authorList>
    </citation>
    <scope>NUCLEOTIDE SEQUENCE [LARGE SCALE GENOMIC DNA]</scope>
</reference>
<gene>
    <name evidence="2" type="ORF">AVEN_163506_1</name>
</gene>
<proteinExistence type="predicted"/>
<dbReference type="Proteomes" id="UP000499080">
    <property type="component" value="Unassembled WGS sequence"/>
</dbReference>
<name>A0A4Y2BPQ2_ARAVE</name>
<protein>
    <submittedName>
        <fullName evidence="2">Uncharacterized protein</fullName>
    </submittedName>
</protein>
<accession>A0A4Y2BPQ2</accession>
<organism evidence="2 3">
    <name type="scientific">Araneus ventricosus</name>
    <name type="common">Orbweaver spider</name>
    <name type="synonym">Epeira ventricosa</name>
    <dbReference type="NCBI Taxonomy" id="182803"/>
    <lineage>
        <taxon>Eukaryota</taxon>
        <taxon>Metazoa</taxon>
        <taxon>Ecdysozoa</taxon>
        <taxon>Arthropoda</taxon>
        <taxon>Chelicerata</taxon>
        <taxon>Arachnida</taxon>
        <taxon>Araneae</taxon>
        <taxon>Araneomorphae</taxon>
        <taxon>Entelegynae</taxon>
        <taxon>Araneoidea</taxon>
        <taxon>Araneidae</taxon>
        <taxon>Araneus</taxon>
    </lineage>
</organism>